<keyword evidence="3" id="KW-0238">DNA-binding</keyword>
<dbReference type="RefSeq" id="WP_306736529.1">
    <property type="nucleotide sequence ID" value="NZ_JANHAX010000004.1"/>
</dbReference>
<dbReference type="CDD" id="cd08422">
    <property type="entry name" value="PBP2_CrgA_like"/>
    <property type="match status" value="1"/>
</dbReference>
<comment type="similarity">
    <text evidence="1">Belongs to the LysR transcriptional regulatory family.</text>
</comment>
<dbReference type="Gene3D" id="3.40.190.290">
    <property type="match status" value="1"/>
</dbReference>
<feature type="domain" description="HTH lysR-type" evidence="5">
    <location>
        <begin position="1"/>
        <end position="59"/>
    </location>
</feature>
<gene>
    <name evidence="6" type="ORF">NO357_13950</name>
</gene>
<protein>
    <submittedName>
        <fullName evidence="6">LysR family transcriptional regulator</fullName>
    </submittedName>
</protein>
<dbReference type="Proteomes" id="UP001226762">
    <property type="component" value="Unassembled WGS sequence"/>
</dbReference>
<evidence type="ECO:0000313" key="7">
    <source>
        <dbReference type="Proteomes" id="UP001226762"/>
    </source>
</evidence>
<organism evidence="6 7">
    <name type="scientific">Marimonas arenosa</name>
    <dbReference type="NCBI Taxonomy" id="1795305"/>
    <lineage>
        <taxon>Bacteria</taxon>
        <taxon>Pseudomonadati</taxon>
        <taxon>Pseudomonadota</taxon>
        <taxon>Alphaproteobacteria</taxon>
        <taxon>Rhodobacterales</taxon>
        <taxon>Paracoccaceae</taxon>
        <taxon>Marimonas</taxon>
    </lineage>
</organism>
<evidence type="ECO:0000313" key="6">
    <source>
        <dbReference type="EMBL" id="MDQ2091003.1"/>
    </source>
</evidence>
<evidence type="ECO:0000259" key="5">
    <source>
        <dbReference type="PROSITE" id="PS50931"/>
    </source>
</evidence>
<evidence type="ECO:0000256" key="1">
    <source>
        <dbReference type="ARBA" id="ARBA00009437"/>
    </source>
</evidence>
<keyword evidence="7" id="KW-1185">Reference proteome</keyword>
<keyword evidence="2" id="KW-0805">Transcription regulation</keyword>
<dbReference type="EMBL" id="JANHAX010000004">
    <property type="protein sequence ID" value="MDQ2091003.1"/>
    <property type="molecule type" value="Genomic_DNA"/>
</dbReference>
<dbReference type="PANTHER" id="PTHR30537">
    <property type="entry name" value="HTH-TYPE TRANSCRIPTIONAL REGULATOR"/>
    <property type="match status" value="1"/>
</dbReference>
<dbReference type="InterPro" id="IPR036390">
    <property type="entry name" value="WH_DNA-bd_sf"/>
</dbReference>
<accession>A0AAE3WG38</accession>
<dbReference type="SUPFAM" id="SSF46785">
    <property type="entry name" value="Winged helix' DNA-binding domain"/>
    <property type="match status" value="1"/>
</dbReference>
<proteinExistence type="inferred from homology"/>
<dbReference type="PROSITE" id="PS50931">
    <property type="entry name" value="HTH_LYSR"/>
    <property type="match status" value="1"/>
</dbReference>
<comment type="caution">
    <text evidence="6">The sequence shown here is derived from an EMBL/GenBank/DDBJ whole genome shotgun (WGS) entry which is preliminary data.</text>
</comment>
<evidence type="ECO:0000256" key="3">
    <source>
        <dbReference type="ARBA" id="ARBA00023125"/>
    </source>
</evidence>
<dbReference type="GO" id="GO:0003677">
    <property type="term" value="F:DNA binding"/>
    <property type="evidence" value="ECO:0007669"/>
    <property type="project" value="UniProtKB-KW"/>
</dbReference>
<dbReference type="GO" id="GO:0003700">
    <property type="term" value="F:DNA-binding transcription factor activity"/>
    <property type="evidence" value="ECO:0007669"/>
    <property type="project" value="InterPro"/>
</dbReference>
<dbReference type="InterPro" id="IPR000847">
    <property type="entry name" value="LysR_HTH_N"/>
</dbReference>
<dbReference type="Pfam" id="PF03466">
    <property type="entry name" value="LysR_substrate"/>
    <property type="match status" value="1"/>
</dbReference>
<dbReference type="Gene3D" id="1.10.10.10">
    <property type="entry name" value="Winged helix-like DNA-binding domain superfamily/Winged helix DNA-binding domain"/>
    <property type="match status" value="1"/>
</dbReference>
<dbReference type="InterPro" id="IPR036388">
    <property type="entry name" value="WH-like_DNA-bd_sf"/>
</dbReference>
<dbReference type="AlphaFoldDB" id="A0AAE3WG38"/>
<dbReference type="InterPro" id="IPR058163">
    <property type="entry name" value="LysR-type_TF_proteobact-type"/>
</dbReference>
<keyword evidence="4" id="KW-0804">Transcription</keyword>
<dbReference type="InterPro" id="IPR005119">
    <property type="entry name" value="LysR_subst-bd"/>
</dbReference>
<evidence type="ECO:0000256" key="2">
    <source>
        <dbReference type="ARBA" id="ARBA00023015"/>
    </source>
</evidence>
<reference evidence="6" key="1">
    <citation type="submission" date="2022-07" db="EMBL/GenBank/DDBJ databases">
        <authorList>
            <person name="Otstavnykh N."/>
            <person name="Isaeva M."/>
            <person name="Bystritskaya E."/>
        </authorList>
    </citation>
    <scope>NUCLEOTIDE SEQUENCE</scope>
    <source>
        <strain evidence="6">KCTC 52189</strain>
    </source>
</reference>
<reference evidence="6" key="2">
    <citation type="submission" date="2023-02" db="EMBL/GenBank/DDBJ databases">
        <title>'Rhodoalgimonas zhirmunskyi' gen. nov., isolated from a red alga.</title>
        <authorList>
            <person name="Nedashkovskaya O.I."/>
            <person name="Otstavnykh N.Y."/>
            <person name="Bystritskaya E.P."/>
            <person name="Balabanova L.A."/>
            <person name="Isaeva M.P."/>
        </authorList>
    </citation>
    <scope>NUCLEOTIDE SEQUENCE</scope>
    <source>
        <strain evidence="6">KCTC 52189</strain>
    </source>
</reference>
<evidence type="ECO:0000256" key="4">
    <source>
        <dbReference type="ARBA" id="ARBA00023163"/>
    </source>
</evidence>
<name>A0AAE3WG38_9RHOB</name>
<dbReference type="SUPFAM" id="SSF53850">
    <property type="entry name" value="Periplasmic binding protein-like II"/>
    <property type="match status" value="1"/>
</dbReference>
<dbReference type="Pfam" id="PF00126">
    <property type="entry name" value="HTH_1"/>
    <property type="match status" value="1"/>
</dbReference>
<dbReference type="FunFam" id="1.10.10.10:FF:000001">
    <property type="entry name" value="LysR family transcriptional regulator"/>
    <property type="match status" value="1"/>
</dbReference>
<dbReference type="PANTHER" id="PTHR30537:SF5">
    <property type="entry name" value="HTH-TYPE TRANSCRIPTIONAL ACTIVATOR TTDR-RELATED"/>
    <property type="match status" value="1"/>
</dbReference>
<sequence length="309" mass="33977">MSYLDNIRTFVRVYELGSMSAAARDLRISPAVASSRISQLEDHLNARLFQRTTRRLNSTEQGRIFYDGATRVLDAVAEAEAAVGQVTRDPRGTIYAAAPLGLGRRLIAPEVPAFKADYPLINLRLRLSDRKLDVTAEGLDVMFFLGTPEDSSLRIRKIADCPRLLCASPDYLARKGTPSDPAELTTGAHDCLNLRYPGAPEFQWPLETAEGIKRFAVTGPFESDDGDVLTDWALDGQGIILKPVFEVADHLASGALVPVLEDTPPITVQLAALYTHRRKQDAKVRLFLDFMVKRIVKALSASTKARPSG</sequence>